<dbReference type="Gene3D" id="3.40.470.10">
    <property type="entry name" value="Uracil-DNA glycosylase-like domain"/>
    <property type="match status" value="1"/>
</dbReference>
<evidence type="ECO:0000259" key="1">
    <source>
        <dbReference type="SMART" id="SM00986"/>
    </source>
</evidence>
<evidence type="ECO:0000313" key="3">
    <source>
        <dbReference type="Proteomes" id="UP000515860"/>
    </source>
</evidence>
<dbReference type="InterPro" id="IPR036895">
    <property type="entry name" value="Uracil-DNA_glycosylase-like_sf"/>
</dbReference>
<dbReference type="EMBL" id="CP060635">
    <property type="protein sequence ID" value="QNM10561.1"/>
    <property type="molecule type" value="Genomic_DNA"/>
</dbReference>
<dbReference type="AlphaFoldDB" id="A0A7G9GIC9"/>
<gene>
    <name evidence="2" type="ORF">H9Q79_16705</name>
</gene>
<dbReference type="SMART" id="SM00987">
    <property type="entry name" value="UreE_C"/>
    <property type="match status" value="1"/>
</dbReference>
<dbReference type="EC" id="3.2.2.15" evidence="2"/>
<proteinExistence type="predicted"/>
<protein>
    <submittedName>
        <fullName evidence="2">DNA-deoxyinosine glycosylase</fullName>
        <ecNumber evidence="2">3.2.2.15</ecNumber>
    </submittedName>
</protein>
<keyword evidence="3" id="KW-1185">Reference proteome</keyword>
<dbReference type="Pfam" id="PF03167">
    <property type="entry name" value="UDG"/>
    <property type="match status" value="1"/>
</dbReference>
<dbReference type="RefSeq" id="WP_118646313.1">
    <property type="nucleotide sequence ID" value="NZ_CP060635.1"/>
</dbReference>
<reference evidence="2 3" key="1">
    <citation type="submission" date="2020-08" db="EMBL/GenBank/DDBJ databases">
        <authorList>
            <person name="Liu C."/>
            <person name="Sun Q."/>
        </authorList>
    </citation>
    <scope>NUCLEOTIDE SEQUENCE [LARGE SCALE GENOMIC DNA]</scope>
    <source>
        <strain evidence="2 3">NSJ-29</strain>
    </source>
</reference>
<dbReference type="KEGG" id="whj:H9Q79_16705"/>
<dbReference type="GO" id="GO:0033958">
    <property type="term" value="F:DNA-deoxyinosine glycosylase activity"/>
    <property type="evidence" value="ECO:0007669"/>
    <property type="project" value="UniProtKB-EC"/>
</dbReference>
<dbReference type="CDD" id="cd10032">
    <property type="entry name" value="UDG-F6_HDG"/>
    <property type="match status" value="1"/>
</dbReference>
<dbReference type="Proteomes" id="UP000515860">
    <property type="component" value="Chromosome"/>
</dbReference>
<keyword evidence="2" id="KW-0326">Glycosidase</keyword>
<dbReference type="NCBIfam" id="TIGR04274">
    <property type="entry name" value="hypoxanDNAglyco"/>
    <property type="match status" value="1"/>
</dbReference>
<dbReference type="SUPFAM" id="SSF52141">
    <property type="entry name" value="Uracil-DNA glycosylase-like"/>
    <property type="match status" value="1"/>
</dbReference>
<accession>A0A7G9GIC9</accession>
<feature type="domain" description="Uracil-DNA glycosylase-like" evidence="1">
    <location>
        <begin position="14"/>
        <end position="163"/>
    </location>
</feature>
<name>A0A7G9GIC9_9FIRM</name>
<dbReference type="SMART" id="SM00986">
    <property type="entry name" value="UDG"/>
    <property type="match status" value="1"/>
</dbReference>
<dbReference type="InterPro" id="IPR005122">
    <property type="entry name" value="Uracil-DNA_glycosylase-like"/>
</dbReference>
<organism evidence="2 3">
    <name type="scientific">Wansuia hejianensis</name>
    <dbReference type="NCBI Taxonomy" id="2763667"/>
    <lineage>
        <taxon>Bacteria</taxon>
        <taxon>Bacillati</taxon>
        <taxon>Bacillota</taxon>
        <taxon>Clostridia</taxon>
        <taxon>Lachnospirales</taxon>
        <taxon>Lachnospiraceae</taxon>
        <taxon>Wansuia</taxon>
    </lineage>
</organism>
<keyword evidence="2" id="KW-0378">Hydrolase</keyword>
<dbReference type="InterPro" id="IPR026353">
    <property type="entry name" value="Hypoxan-DNA_Glyclase"/>
</dbReference>
<evidence type="ECO:0000313" key="2">
    <source>
        <dbReference type="EMBL" id="QNM10561.1"/>
    </source>
</evidence>
<sequence>MKKNHPENQVHTIEPVFDSASRILILGSFPSVKSREAGFFYGHPQNRFWKVLAGITDSEVPVTTEEKKAFLLQRHIAVWDVIASCVITGSSDSSIREVVPNEIGRILEAAPIRCIFCNGGTSYQLYRKYLYPLTGREAVKLPSTSPANAAWNLEKLKSEWKICLSFMENGV</sequence>